<reference evidence="3 5" key="1">
    <citation type="journal article" date="2014" name="BMC Genomics">
        <title>Genome sequence of Anopheles sinensis provides insight into genetics basis of mosquito competence for malaria parasites.</title>
        <authorList>
            <person name="Zhou D."/>
            <person name="Zhang D."/>
            <person name="Ding G."/>
            <person name="Shi L."/>
            <person name="Hou Q."/>
            <person name="Ye Y."/>
            <person name="Xu Y."/>
            <person name="Zhou H."/>
            <person name="Xiong C."/>
            <person name="Li S."/>
            <person name="Yu J."/>
            <person name="Hong S."/>
            <person name="Yu X."/>
            <person name="Zou P."/>
            <person name="Chen C."/>
            <person name="Chang X."/>
            <person name="Wang W."/>
            <person name="Lv Y."/>
            <person name="Sun Y."/>
            <person name="Ma L."/>
            <person name="Shen B."/>
            <person name="Zhu C."/>
        </authorList>
    </citation>
    <scope>NUCLEOTIDE SEQUENCE [LARGE SCALE GENOMIC DNA]</scope>
</reference>
<accession>A0A084VXK3</accession>
<reference evidence="4" key="2">
    <citation type="submission" date="2020-05" db="UniProtKB">
        <authorList>
            <consortium name="EnsemblMetazoa"/>
        </authorList>
    </citation>
    <scope>IDENTIFICATION</scope>
</reference>
<dbReference type="VEuPathDB" id="VectorBase:ASIC010435"/>
<gene>
    <name evidence="3" type="ORF">ZHAS_00010435</name>
</gene>
<proteinExistence type="predicted"/>
<dbReference type="EnsemblMetazoa" id="ASIC010435-RA">
    <property type="protein sequence ID" value="ASIC010435-PA"/>
    <property type="gene ID" value="ASIC010435"/>
</dbReference>
<evidence type="ECO:0000313" key="4">
    <source>
        <dbReference type="EnsemblMetazoa" id="ASIC010435-PA"/>
    </source>
</evidence>
<dbReference type="GO" id="GO:0005615">
    <property type="term" value="C:extracellular space"/>
    <property type="evidence" value="ECO:0007669"/>
    <property type="project" value="InterPro"/>
</dbReference>
<evidence type="ECO:0000313" key="5">
    <source>
        <dbReference type="Proteomes" id="UP000030765"/>
    </source>
</evidence>
<dbReference type="VEuPathDB" id="VectorBase:ASIS017347"/>
<keyword evidence="5" id="KW-1185">Reference proteome</keyword>
<dbReference type="Proteomes" id="UP000030765">
    <property type="component" value="Unassembled WGS sequence"/>
</dbReference>
<protein>
    <submittedName>
        <fullName evidence="3">AGAP005283-PA-like protein</fullName>
    </submittedName>
</protein>
<dbReference type="Gene3D" id="3.20.20.140">
    <property type="entry name" value="Metal-dependent hydrolases"/>
    <property type="match status" value="1"/>
</dbReference>
<dbReference type="OrthoDB" id="7202371at2759"/>
<evidence type="ECO:0000256" key="1">
    <source>
        <dbReference type="SAM" id="SignalP"/>
    </source>
</evidence>
<sequence>MQVTIVLLLSVRTVLATVILSRAKHYEEMRAAIVGAEQDYGTGGKVFLNPDEQHVDRVLREMKKRELHPPENGLLPAGMHFFDARSLIEDSPVFRTLKSMPKGAVLHLHNSAAVSSRWVISNLTYRDEARLCQQDDRYYFTVRPHGRCPENQTHRITDMRKGHKEGVEAFDRWLESIINLKHKPTAKMSRLATVNELWVDFESCFDAIKGFLHYKPFYEAYHWQLLREFHDDGVLYIEFRISLGKVYDEGGKEYGPPEITSMLRRIVDEFRRQHPSFHGVKIIMAKHKNMNDEELENALKLYDNLR</sequence>
<organism evidence="3">
    <name type="scientific">Anopheles sinensis</name>
    <name type="common">Mosquito</name>
    <dbReference type="NCBI Taxonomy" id="74873"/>
    <lineage>
        <taxon>Eukaryota</taxon>
        <taxon>Metazoa</taxon>
        <taxon>Ecdysozoa</taxon>
        <taxon>Arthropoda</taxon>
        <taxon>Hexapoda</taxon>
        <taxon>Insecta</taxon>
        <taxon>Pterygota</taxon>
        <taxon>Neoptera</taxon>
        <taxon>Endopterygota</taxon>
        <taxon>Diptera</taxon>
        <taxon>Nematocera</taxon>
        <taxon>Culicoidea</taxon>
        <taxon>Culicidae</taxon>
        <taxon>Anophelinae</taxon>
        <taxon>Anopheles</taxon>
    </lineage>
</organism>
<evidence type="ECO:0000313" key="3">
    <source>
        <dbReference type="EMBL" id="KFB42697.1"/>
    </source>
</evidence>
<dbReference type="EMBL" id="ATLV01018085">
    <property type="status" value="NOT_ANNOTATED_CDS"/>
    <property type="molecule type" value="Genomic_DNA"/>
</dbReference>
<feature type="signal peptide" evidence="1">
    <location>
        <begin position="1"/>
        <end position="16"/>
    </location>
</feature>
<evidence type="ECO:0000259" key="2">
    <source>
        <dbReference type="Pfam" id="PF08451"/>
    </source>
</evidence>
<dbReference type="InterPro" id="IPR032466">
    <property type="entry name" value="Metal_Hydrolase"/>
</dbReference>
<feature type="domain" description="Adenosine/AMP deaminase N-terminal" evidence="2">
    <location>
        <begin position="16"/>
        <end position="97"/>
    </location>
</feature>
<dbReference type="InterPro" id="IPR013659">
    <property type="entry name" value="A_deaminase_N"/>
</dbReference>
<dbReference type="Pfam" id="PF08451">
    <property type="entry name" value="A_deaminase_N"/>
    <property type="match status" value="1"/>
</dbReference>
<name>A0A084VXK3_ANOSI</name>
<dbReference type="OMA" id="ENIYAME"/>
<dbReference type="AlphaFoldDB" id="A0A084VXK3"/>
<keyword evidence="1" id="KW-0732">Signal</keyword>
<dbReference type="STRING" id="74873.A0A084VXK3"/>
<feature type="chain" id="PRO_5001783989" evidence="1">
    <location>
        <begin position="17"/>
        <end position="306"/>
    </location>
</feature>
<dbReference type="SUPFAM" id="SSF51556">
    <property type="entry name" value="Metallo-dependent hydrolases"/>
    <property type="match status" value="1"/>
</dbReference>
<dbReference type="EMBL" id="KE525212">
    <property type="protein sequence ID" value="KFB42697.1"/>
    <property type="molecule type" value="Genomic_DNA"/>
</dbReference>